<dbReference type="GeneID" id="92866642"/>
<evidence type="ECO:0000313" key="2">
    <source>
        <dbReference type="Proteomes" id="UP000067698"/>
    </source>
</evidence>
<organism evidence="1 2">
    <name type="scientific">Aerococcus urinaeequi</name>
    <dbReference type="NCBI Taxonomy" id="51665"/>
    <lineage>
        <taxon>Bacteria</taxon>
        <taxon>Bacillati</taxon>
        <taxon>Bacillota</taxon>
        <taxon>Bacilli</taxon>
        <taxon>Lactobacillales</taxon>
        <taxon>Aerococcaceae</taxon>
        <taxon>Aerococcus</taxon>
    </lineage>
</organism>
<sequence>MSQLNNQIALYSKLTERLAEEVGIHFATPVFSYSNQGETIYIEVEENFDNILTINEFDSEWSPIEDNLEIQQKCVFNNPSKLYGIHGLTLEENLIGLAVHIHSKKSNFQKTIPISAIPNTSVPFTIDFSENFMPSSLRGDVNLDFFIYLAELSEINPSQASTVGTVLNNEFLNAITIVTDGDGSVFPMSEFEDKKGPLWKIEKYWIEPNIDTFDISNVNLMLNISHPLFDTIKNGKQRVSSLMMTDIMVQAMTAIIQEVIIGQGYSVESDDVLPNSILAVVQYWVSTYEIDVTSLLSIANTMREYWHVEPDTEVE</sequence>
<evidence type="ECO:0000313" key="1">
    <source>
        <dbReference type="EMBL" id="AMB97392.1"/>
    </source>
</evidence>
<accession>A0AAC8X0H4</accession>
<dbReference type="AlphaFoldDB" id="A0AAC8X0H4"/>
<reference evidence="2" key="2">
    <citation type="submission" date="2016-01" db="EMBL/GenBank/DDBJ databases">
        <title>Six Aerococcus type strain genome sequencing and assembly using PacBio and Illumina Hiseq.</title>
        <authorList>
            <person name="Carkaci D."/>
            <person name="Dargis R."/>
            <person name="Nielsen X.C."/>
            <person name="Skovgaard O."/>
            <person name="Fuursted K."/>
            <person name="Christensen J.J."/>
        </authorList>
    </citation>
    <scope>NUCLEOTIDE SEQUENCE [LARGE SCALE GENOMIC DNA]</scope>
    <source>
        <strain evidence="2">CCUG28094</strain>
    </source>
</reference>
<reference evidence="1 2" key="1">
    <citation type="journal article" date="2016" name="Genome Announc.">
        <title>Complete Genome Sequences of Aerococcus christensenii CCUG 28831T, Aerococcus sanguinicola CCUG 43001T, Aerococcus urinae CCUG 36881T, Aerococcus urinaeequi CCUG 28094T, Aerococcus urinaehominis CCUG 42038 BT, and Aerococcus viridans CCUG 4311T.</title>
        <authorList>
            <person name="Carkaci D."/>
            <person name="Dargis R."/>
            <person name="Nielsen X.C."/>
            <person name="Skovgaard O."/>
            <person name="Fuursted K."/>
            <person name="Christensen J.J."/>
        </authorList>
    </citation>
    <scope>NUCLEOTIDE SEQUENCE [LARGE SCALE GENOMIC DNA]</scope>
    <source>
        <strain evidence="1 2">CCUG28094</strain>
    </source>
</reference>
<gene>
    <name evidence="1" type="ORF">AWM74_03650</name>
</gene>
<proteinExistence type="predicted"/>
<protein>
    <submittedName>
        <fullName evidence="1">Uncharacterized protein</fullName>
    </submittedName>
</protein>
<dbReference type="Proteomes" id="UP000067698">
    <property type="component" value="Chromosome"/>
</dbReference>
<name>A0AAC8X0H4_9LACT</name>
<dbReference type="RefSeq" id="WP_026465207.1">
    <property type="nucleotide sequence ID" value="NZ_CP014162.1"/>
</dbReference>
<dbReference type="EMBL" id="CP014162">
    <property type="protein sequence ID" value="AMB97392.1"/>
    <property type="molecule type" value="Genomic_DNA"/>
</dbReference>